<evidence type="ECO:0000256" key="3">
    <source>
        <dbReference type="ARBA" id="ARBA00022729"/>
    </source>
</evidence>
<dbReference type="PROSITE" id="PS51212">
    <property type="entry name" value="WSC"/>
    <property type="match status" value="2"/>
</dbReference>
<dbReference type="SMART" id="SM00321">
    <property type="entry name" value="WSC"/>
    <property type="match status" value="2"/>
</dbReference>
<dbReference type="Pfam" id="PF01822">
    <property type="entry name" value="WSC"/>
    <property type="match status" value="2"/>
</dbReference>
<sequence>RIRLRWPRNFDMTITRALFGIFVCLCLAAGCAEAFTRIGCYKDKASPRDLPLLHHSKSTTPESCVSRCKARKYKYAGLQAGAWCLCGNSYGRHGKARNADCNMRCSGNSRKTCGGPWRNDVLATGYSSRPKPSASNNKNRIGCYKDKASPRDLPLLHHSKSTTPESCVSRCKARKYKYAGLQAGAWCLCGNSYGRHGKARNADCNMRCSGNSRKTCGGPWRNDVLATGYSSRPKPSASNNKNKNTEMTDGGDC</sequence>
<evidence type="ECO:0000256" key="5">
    <source>
        <dbReference type="ARBA" id="ARBA00023136"/>
    </source>
</evidence>
<dbReference type="PANTHER" id="PTHR24269:SF16">
    <property type="entry name" value="PROTEIN SLG1"/>
    <property type="match status" value="1"/>
</dbReference>
<feature type="region of interest" description="Disordered" evidence="7">
    <location>
        <begin position="124"/>
        <end position="146"/>
    </location>
</feature>
<feature type="compositionally biased region" description="Low complexity" evidence="7">
    <location>
        <begin position="230"/>
        <end position="242"/>
    </location>
</feature>
<accession>A0A267DDT8</accession>
<evidence type="ECO:0000256" key="1">
    <source>
        <dbReference type="ARBA" id="ARBA00004167"/>
    </source>
</evidence>
<gene>
    <name evidence="12" type="ORF">BOX15_Mlig023419g1</name>
    <name evidence="11" type="ORF">BOX15_Mlig023419g3</name>
    <name evidence="10" type="ORF">BOX15_Mlig023419g4</name>
</gene>
<evidence type="ECO:0000256" key="8">
    <source>
        <dbReference type="SAM" id="SignalP"/>
    </source>
</evidence>
<proteinExistence type="predicted"/>
<dbReference type="InterPro" id="IPR002889">
    <property type="entry name" value="WSC_carb-bd"/>
</dbReference>
<dbReference type="EMBL" id="NIVC01004455">
    <property type="protein sequence ID" value="PAA47431.1"/>
    <property type="molecule type" value="Genomic_DNA"/>
</dbReference>
<keyword evidence="4" id="KW-1133">Transmembrane helix</keyword>
<feature type="domain" description="WSC" evidence="9">
    <location>
        <begin position="137"/>
        <end position="228"/>
    </location>
</feature>
<dbReference type="Proteomes" id="UP000215902">
    <property type="component" value="Unassembled WGS sequence"/>
</dbReference>
<evidence type="ECO:0000313" key="13">
    <source>
        <dbReference type="Proteomes" id="UP000215902"/>
    </source>
</evidence>
<dbReference type="InterPro" id="IPR051836">
    <property type="entry name" value="Kremen_rcpt"/>
</dbReference>
<dbReference type="STRING" id="282301.A0A267DDT8"/>
<feature type="non-terminal residue" evidence="10">
    <location>
        <position position="1"/>
    </location>
</feature>
<evidence type="ECO:0000256" key="2">
    <source>
        <dbReference type="ARBA" id="ARBA00022692"/>
    </source>
</evidence>
<keyword evidence="13" id="KW-1185">Reference proteome</keyword>
<evidence type="ECO:0000313" key="12">
    <source>
        <dbReference type="EMBL" id="PAA66053.1"/>
    </source>
</evidence>
<comment type="subcellular location">
    <subcellularLocation>
        <location evidence="1">Membrane</location>
        <topology evidence="1">Single-pass membrane protein</topology>
    </subcellularLocation>
</comment>
<feature type="chain" id="PRO_5011915909" description="WSC domain-containing protein" evidence="8">
    <location>
        <begin position="35"/>
        <end position="253"/>
    </location>
</feature>
<feature type="region of interest" description="Disordered" evidence="7">
    <location>
        <begin position="228"/>
        <end position="253"/>
    </location>
</feature>
<evidence type="ECO:0000313" key="10">
    <source>
        <dbReference type="EMBL" id="PAA47431.1"/>
    </source>
</evidence>
<dbReference type="EMBL" id="NIVC01002520">
    <property type="protein sequence ID" value="PAA57190.1"/>
    <property type="molecule type" value="Genomic_DNA"/>
</dbReference>
<dbReference type="OrthoDB" id="10070993at2759"/>
<feature type="domain" description="WSC" evidence="9">
    <location>
        <begin position="34"/>
        <end position="125"/>
    </location>
</feature>
<feature type="signal peptide" evidence="8">
    <location>
        <begin position="1"/>
        <end position="34"/>
    </location>
</feature>
<reference evidence="10 13" key="1">
    <citation type="submission" date="2017-06" db="EMBL/GenBank/DDBJ databases">
        <title>A platform for efficient transgenesis in Macrostomum lignano, a flatworm model organism for stem cell research.</title>
        <authorList>
            <person name="Berezikov E."/>
        </authorList>
    </citation>
    <scope>NUCLEOTIDE SEQUENCE [LARGE SCALE GENOMIC DNA]</scope>
    <source>
        <strain evidence="10">DV1</strain>
        <tissue evidence="10">Whole organism</tissue>
    </source>
</reference>
<name>A0A267DDT8_9PLAT</name>
<evidence type="ECO:0000256" key="7">
    <source>
        <dbReference type="SAM" id="MobiDB-lite"/>
    </source>
</evidence>
<keyword evidence="3 8" id="KW-0732">Signal</keyword>
<dbReference type="EMBL" id="NIVC01001595">
    <property type="protein sequence ID" value="PAA66053.1"/>
    <property type="molecule type" value="Genomic_DNA"/>
</dbReference>
<dbReference type="AlphaFoldDB" id="A0A267DDT8"/>
<keyword evidence="5" id="KW-0472">Membrane</keyword>
<dbReference type="PANTHER" id="PTHR24269">
    <property type="entry name" value="KREMEN PROTEIN"/>
    <property type="match status" value="1"/>
</dbReference>
<dbReference type="GO" id="GO:0005886">
    <property type="term" value="C:plasma membrane"/>
    <property type="evidence" value="ECO:0007669"/>
    <property type="project" value="TreeGrafter"/>
</dbReference>
<comment type="caution">
    <text evidence="10">The sequence shown here is derived from an EMBL/GenBank/DDBJ whole genome shotgun (WGS) entry which is preliminary data.</text>
</comment>
<keyword evidence="6" id="KW-0325">Glycoprotein</keyword>
<organism evidence="10 13">
    <name type="scientific">Macrostomum lignano</name>
    <dbReference type="NCBI Taxonomy" id="282301"/>
    <lineage>
        <taxon>Eukaryota</taxon>
        <taxon>Metazoa</taxon>
        <taxon>Spiralia</taxon>
        <taxon>Lophotrochozoa</taxon>
        <taxon>Platyhelminthes</taxon>
        <taxon>Rhabditophora</taxon>
        <taxon>Macrostomorpha</taxon>
        <taxon>Macrostomida</taxon>
        <taxon>Macrostomidae</taxon>
        <taxon>Macrostomum</taxon>
    </lineage>
</organism>
<evidence type="ECO:0000256" key="4">
    <source>
        <dbReference type="ARBA" id="ARBA00022989"/>
    </source>
</evidence>
<evidence type="ECO:0000259" key="9">
    <source>
        <dbReference type="PROSITE" id="PS51212"/>
    </source>
</evidence>
<protein>
    <recommendedName>
        <fullName evidence="9">WSC domain-containing protein</fullName>
    </recommendedName>
</protein>
<keyword evidence="2" id="KW-0812">Transmembrane</keyword>
<evidence type="ECO:0000256" key="6">
    <source>
        <dbReference type="ARBA" id="ARBA00023180"/>
    </source>
</evidence>
<evidence type="ECO:0000313" key="11">
    <source>
        <dbReference type="EMBL" id="PAA57190.1"/>
    </source>
</evidence>